<organism evidence="1 2">
    <name type="scientific">Paenibacillus allorhizoplanae</name>
    <dbReference type="NCBI Taxonomy" id="2905648"/>
    <lineage>
        <taxon>Bacteria</taxon>
        <taxon>Bacillati</taxon>
        <taxon>Bacillota</taxon>
        <taxon>Bacilli</taxon>
        <taxon>Bacillales</taxon>
        <taxon>Paenibacillaceae</taxon>
        <taxon>Paenibacillus</taxon>
    </lineage>
</organism>
<reference evidence="1" key="1">
    <citation type="submission" date="2022-01" db="EMBL/GenBank/DDBJ databases">
        <authorList>
            <person name="Criscuolo A."/>
        </authorList>
    </citation>
    <scope>NUCLEOTIDE SEQUENCE</scope>
    <source>
        <strain evidence="1">CIP111891</strain>
    </source>
</reference>
<comment type="caution">
    <text evidence="1">The sequence shown here is derived from an EMBL/GenBank/DDBJ whole genome shotgun (WGS) entry which is preliminary data.</text>
</comment>
<evidence type="ECO:0000313" key="2">
    <source>
        <dbReference type="Proteomes" id="UP000838821"/>
    </source>
</evidence>
<sequence>MMSKRKQIWIISITTLLVIYLFFFPNPTAELAVRKHLFFSLHPIKALSVHVKETGSTSFGGAKLFYVDEVSKSFIWVKKNWLGYRVITDGSGP</sequence>
<accession>A0ABN8GBA7</accession>
<protein>
    <submittedName>
        <fullName evidence="1">Uncharacterized protein</fullName>
    </submittedName>
</protein>
<proteinExistence type="predicted"/>
<gene>
    <name evidence="1" type="ORF">PAECIP111891_01995</name>
</gene>
<evidence type="ECO:0000313" key="1">
    <source>
        <dbReference type="EMBL" id="CAH1202154.1"/>
    </source>
</evidence>
<keyword evidence="2" id="KW-1185">Reference proteome</keyword>
<dbReference type="EMBL" id="CAKMMW010000004">
    <property type="protein sequence ID" value="CAH1202154.1"/>
    <property type="molecule type" value="Genomic_DNA"/>
</dbReference>
<name>A0ABN8GBA7_9BACL</name>
<dbReference type="Proteomes" id="UP000838821">
    <property type="component" value="Unassembled WGS sequence"/>
</dbReference>